<dbReference type="Gramene" id="TVU02187">
    <property type="protein sequence ID" value="TVU02187"/>
    <property type="gene ID" value="EJB05_52330"/>
</dbReference>
<protein>
    <recommendedName>
        <fullName evidence="1">DUF1618 domain-containing protein</fullName>
    </recommendedName>
</protein>
<accession>A0A5J9STC6</accession>
<dbReference type="AlphaFoldDB" id="A0A5J9STC6"/>
<dbReference type="PANTHER" id="PTHR33074:SF127">
    <property type="entry name" value="OS04G0388000 PROTEIN"/>
    <property type="match status" value="1"/>
</dbReference>
<dbReference type="InterPro" id="IPR011676">
    <property type="entry name" value="DUF1618"/>
</dbReference>
<gene>
    <name evidence="2" type="ORF">EJB05_52330</name>
</gene>
<dbReference type="Pfam" id="PF07762">
    <property type="entry name" value="DUF1618"/>
    <property type="match status" value="1"/>
</dbReference>
<name>A0A5J9STC6_9POAL</name>
<dbReference type="PANTHER" id="PTHR33074">
    <property type="entry name" value="EXPRESSED PROTEIN-RELATED"/>
    <property type="match status" value="1"/>
</dbReference>
<organism evidence="2 3">
    <name type="scientific">Eragrostis curvula</name>
    <name type="common">weeping love grass</name>
    <dbReference type="NCBI Taxonomy" id="38414"/>
    <lineage>
        <taxon>Eukaryota</taxon>
        <taxon>Viridiplantae</taxon>
        <taxon>Streptophyta</taxon>
        <taxon>Embryophyta</taxon>
        <taxon>Tracheophyta</taxon>
        <taxon>Spermatophyta</taxon>
        <taxon>Magnoliopsida</taxon>
        <taxon>Liliopsida</taxon>
        <taxon>Poales</taxon>
        <taxon>Poaceae</taxon>
        <taxon>PACMAD clade</taxon>
        <taxon>Chloridoideae</taxon>
        <taxon>Eragrostideae</taxon>
        <taxon>Eragrostidinae</taxon>
        <taxon>Eragrostis</taxon>
    </lineage>
</organism>
<dbReference type="EMBL" id="RWGY01000355">
    <property type="protein sequence ID" value="TVU02187.1"/>
    <property type="molecule type" value="Genomic_DNA"/>
</dbReference>
<dbReference type="OrthoDB" id="596331at2759"/>
<reference evidence="2 3" key="1">
    <citation type="journal article" date="2019" name="Sci. Rep.">
        <title>A high-quality genome of Eragrostis curvula grass provides insights into Poaceae evolution and supports new strategies to enhance forage quality.</title>
        <authorList>
            <person name="Carballo J."/>
            <person name="Santos B.A.C.M."/>
            <person name="Zappacosta D."/>
            <person name="Garbus I."/>
            <person name="Selva J.P."/>
            <person name="Gallo C.A."/>
            <person name="Diaz A."/>
            <person name="Albertini E."/>
            <person name="Caccamo M."/>
            <person name="Echenique V."/>
        </authorList>
    </citation>
    <scope>NUCLEOTIDE SEQUENCE [LARGE SCALE GENOMIC DNA]</scope>
    <source>
        <strain evidence="3">cv. Victoria</strain>
        <tissue evidence="2">Leaf</tissue>
    </source>
</reference>
<feature type="domain" description="DUF1618" evidence="1">
    <location>
        <begin position="217"/>
        <end position="347"/>
    </location>
</feature>
<feature type="non-terminal residue" evidence="2">
    <location>
        <position position="1"/>
    </location>
</feature>
<sequence length="400" mass="43625">MSTASSRRPAAMPEFSGFPSWVLLDTMVQLGRCENETTAHSRTRSGSPIEVTLAQVADPPGLSRCVVHCPGLTGIRSSVTPPAIVVGADGAFLLICVFFLPTLDGDMHFSDVFVYRAGGSTPPSLLLVPEPYPVGLLSSDVAVLSCCHDGAGEHCLVVVPERRVGADGRLWYDLQVFSTETNSWSTKAAPMARDSLVHYGEFVPDKAFAIGEDSLAWVDLQFGILMCENLHKDPEMRLIGLPALMPANTEIYGVDSDGCSPPLDLIRDVTYSNGWFRFVELEFLDGSTTSSQSAGWRATICKRKLGSDNWEWCSAVNSDEIFDKDNKPNLNMVSYPTLDMHSDDVVFMIFKQKASDPDGWVVAVNTESKKLEKMARFCAGSPLLVIVRLSAVVTADLDML</sequence>
<proteinExistence type="predicted"/>
<evidence type="ECO:0000313" key="3">
    <source>
        <dbReference type="Proteomes" id="UP000324897"/>
    </source>
</evidence>
<evidence type="ECO:0000259" key="1">
    <source>
        <dbReference type="Pfam" id="PF07762"/>
    </source>
</evidence>
<evidence type="ECO:0000313" key="2">
    <source>
        <dbReference type="EMBL" id="TVU02187.1"/>
    </source>
</evidence>
<dbReference type="Proteomes" id="UP000324897">
    <property type="component" value="Unassembled WGS sequence"/>
</dbReference>
<feature type="non-terminal residue" evidence="2">
    <location>
        <position position="400"/>
    </location>
</feature>
<keyword evidence="3" id="KW-1185">Reference proteome</keyword>
<comment type="caution">
    <text evidence="2">The sequence shown here is derived from an EMBL/GenBank/DDBJ whole genome shotgun (WGS) entry which is preliminary data.</text>
</comment>